<dbReference type="GO" id="GO:0016987">
    <property type="term" value="F:sigma factor activity"/>
    <property type="evidence" value="ECO:0007669"/>
    <property type="project" value="UniProtKB-KW"/>
</dbReference>
<dbReference type="SUPFAM" id="SSF88946">
    <property type="entry name" value="Sigma2 domain of RNA polymerase sigma factors"/>
    <property type="match status" value="1"/>
</dbReference>
<dbReference type="Gene3D" id="1.10.1740.10">
    <property type="match status" value="1"/>
</dbReference>
<evidence type="ECO:0000259" key="5">
    <source>
        <dbReference type="Pfam" id="PF04542"/>
    </source>
</evidence>
<dbReference type="Proteomes" id="UP001142175">
    <property type="component" value="Unassembled WGS sequence"/>
</dbReference>
<dbReference type="Gene3D" id="1.10.10.10">
    <property type="entry name" value="Winged helix-like DNA-binding domain superfamily/Winged helix DNA-binding domain"/>
    <property type="match status" value="1"/>
</dbReference>
<dbReference type="NCBIfam" id="TIGR02937">
    <property type="entry name" value="sigma70-ECF"/>
    <property type="match status" value="1"/>
</dbReference>
<evidence type="ECO:0000313" key="6">
    <source>
        <dbReference type="EMBL" id="MCR9016713.1"/>
    </source>
</evidence>
<keyword evidence="3" id="KW-0731">Sigma factor</keyword>
<dbReference type="RefSeq" id="WP_258424561.1">
    <property type="nucleotide sequence ID" value="NZ_JANSUY010000018.1"/>
</dbReference>
<dbReference type="SUPFAM" id="SSF88659">
    <property type="entry name" value="Sigma3 and sigma4 domains of RNA polymerase sigma factors"/>
    <property type="match status" value="1"/>
</dbReference>
<comment type="caution">
    <text evidence="6">The sequence shown here is derived from an EMBL/GenBank/DDBJ whole genome shotgun (WGS) entry which is preliminary data.</text>
</comment>
<feature type="domain" description="RNA polymerase sigma-70 region 2" evidence="5">
    <location>
        <begin position="29"/>
        <end position="97"/>
    </location>
</feature>
<dbReference type="InterPro" id="IPR007627">
    <property type="entry name" value="RNA_pol_sigma70_r2"/>
</dbReference>
<evidence type="ECO:0000256" key="3">
    <source>
        <dbReference type="ARBA" id="ARBA00023082"/>
    </source>
</evidence>
<keyword evidence="4" id="KW-0804">Transcription</keyword>
<dbReference type="InterPro" id="IPR039425">
    <property type="entry name" value="RNA_pol_sigma-70-like"/>
</dbReference>
<dbReference type="Pfam" id="PF04542">
    <property type="entry name" value="Sigma70_r2"/>
    <property type="match status" value="1"/>
</dbReference>
<dbReference type="InterPro" id="IPR013325">
    <property type="entry name" value="RNA_pol_sigma_r2"/>
</dbReference>
<evidence type="ECO:0000313" key="7">
    <source>
        <dbReference type="Proteomes" id="UP001142175"/>
    </source>
</evidence>
<protein>
    <submittedName>
        <fullName evidence="6">Sigma-70 family RNA polymerase sigma factor</fullName>
    </submittedName>
</protein>
<proteinExistence type="inferred from homology"/>
<comment type="similarity">
    <text evidence="1">Belongs to the sigma-70 factor family. ECF subfamily.</text>
</comment>
<dbReference type="EMBL" id="JANSUY010000018">
    <property type="protein sequence ID" value="MCR9016713.1"/>
    <property type="molecule type" value="Genomic_DNA"/>
</dbReference>
<evidence type="ECO:0000256" key="4">
    <source>
        <dbReference type="ARBA" id="ARBA00023163"/>
    </source>
</evidence>
<sequence length="203" mass="23907">MKKTDKYSDQELIEAISSRNNINPAIRFMYDGYYRYLENYVLQNSGSTDDAADIIQEAFLVFIKTVEENKYRQESGVKSFLYSIVKNLWISELRKRKSMGVRNEIFEKEKESVSQDISQSLAKHESHKLIMDLFQTLGDKCRNILLLFYYENLSMKDIMEKEDFSSEQVLRNKKHKCLKSLIEKIQSDEKTYSTVKNALRYAG</sequence>
<name>A0A9X2T1G7_9BACT</name>
<dbReference type="PANTHER" id="PTHR43133:SF46">
    <property type="entry name" value="RNA POLYMERASE SIGMA-70 FACTOR ECF SUBFAMILY"/>
    <property type="match status" value="1"/>
</dbReference>
<dbReference type="InterPro" id="IPR013324">
    <property type="entry name" value="RNA_pol_sigma_r3/r4-like"/>
</dbReference>
<accession>A0A9X2T1G7</accession>
<keyword evidence="7" id="KW-1185">Reference proteome</keyword>
<dbReference type="InterPro" id="IPR014284">
    <property type="entry name" value="RNA_pol_sigma-70_dom"/>
</dbReference>
<dbReference type="InterPro" id="IPR036388">
    <property type="entry name" value="WH-like_DNA-bd_sf"/>
</dbReference>
<evidence type="ECO:0000256" key="2">
    <source>
        <dbReference type="ARBA" id="ARBA00023015"/>
    </source>
</evidence>
<organism evidence="6 7">
    <name type="scientific">Aquiflexum gelatinilyticum</name>
    <dbReference type="NCBI Taxonomy" id="2961943"/>
    <lineage>
        <taxon>Bacteria</taxon>
        <taxon>Pseudomonadati</taxon>
        <taxon>Bacteroidota</taxon>
        <taxon>Cytophagia</taxon>
        <taxon>Cytophagales</taxon>
        <taxon>Cyclobacteriaceae</taxon>
        <taxon>Aquiflexum</taxon>
    </lineage>
</organism>
<reference evidence="6" key="1">
    <citation type="submission" date="2022-08" db="EMBL/GenBank/DDBJ databases">
        <authorList>
            <person name="Zhang D."/>
        </authorList>
    </citation>
    <scope>NUCLEOTIDE SEQUENCE</scope>
    <source>
        <strain evidence="6">XJ19-11</strain>
    </source>
</reference>
<dbReference type="AlphaFoldDB" id="A0A9X2T1G7"/>
<evidence type="ECO:0000256" key="1">
    <source>
        <dbReference type="ARBA" id="ARBA00010641"/>
    </source>
</evidence>
<keyword evidence="2" id="KW-0805">Transcription regulation</keyword>
<dbReference type="GO" id="GO:0006352">
    <property type="term" value="P:DNA-templated transcription initiation"/>
    <property type="evidence" value="ECO:0007669"/>
    <property type="project" value="InterPro"/>
</dbReference>
<gene>
    <name evidence="6" type="ORF">NU887_16880</name>
</gene>
<dbReference type="PANTHER" id="PTHR43133">
    <property type="entry name" value="RNA POLYMERASE ECF-TYPE SIGMA FACTO"/>
    <property type="match status" value="1"/>
</dbReference>